<accession>A0A7R8WAU0</accession>
<evidence type="ECO:0000313" key="2">
    <source>
        <dbReference type="EMBL" id="CAD7225458.1"/>
    </source>
</evidence>
<feature type="compositionally biased region" description="Low complexity" evidence="1">
    <location>
        <begin position="27"/>
        <end position="39"/>
    </location>
</feature>
<evidence type="ECO:0000256" key="1">
    <source>
        <dbReference type="SAM" id="MobiDB-lite"/>
    </source>
</evidence>
<proteinExistence type="predicted"/>
<sequence>MAAAKKRNRTINGGCVKSQPHEEMMNGPPSDYSGDSASPSSYVEGHQFITQLHNKTRQGIHRPLVLASQFLILILALRLVSTLLQRNKETREFDSSSLQGPPLRINWKGRRMSS</sequence>
<feature type="region of interest" description="Disordered" evidence="1">
    <location>
        <begin position="89"/>
        <end position="114"/>
    </location>
</feature>
<feature type="region of interest" description="Disordered" evidence="1">
    <location>
        <begin position="1"/>
        <end position="39"/>
    </location>
</feature>
<protein>
    <submittedName>
        <fullName evidence="2">Uncharacterized protein</fullName>
    </submittedName>
</protein>
<dbReference type="EMBL" id="OB660577">
    <property type="protein sequence ID" value="CAD7225458.1"/>
    <property type="molecule type" value="Genomic_DNA"/>
</dbReference>
<reference evidence="2" key="1">
    <citation type="submission" date="2020-11" db="EMBL/GenBank/DDBJ databases">
        <authorList>
            <person name="Tran Van P."/>
        </authorList>
    </citation>
    <scope>NUCLEOTIDE SEQUENCE</scope>
</reference>
<gene>
    <name evidence="2" type="ORF">CTOB1V02_LOCUS3398</name>
</gene>
<organism evidence="2">
    <name type="scientific">Cyprideis torosa</name>
    <dbReference type="NCBI Taxonomy" id="163714"/>
    <lineage>
        <taxon>Eukaryota</taxon>
        <taxon>Metazoa</taxon>
        <taxon>Ecdysozoa</taxon>
        <taxon>Arthropoda</taxon>
        <taxon>Crustacea</taxon>
        <taxon>Oligostraca</taxon>
        <taxon>Ostracoda</taxon>
        <taxon>Podocopa</taxon>
        <taxon>Podocopida</taxon>
        <taxon>Cytherocopina</taxon>
        <taxon>Cytheroidea</taxon>
        <taxon>Cytherideidae</taxon>
        <taxon>Cyprideis</taxon>
    </lineage>
</organism>
<name>A0A7R8WAU0_9CRUS</name>
<dbReference type="AlphaFoldDB" id="A0A7R8WAU0"/>